<sequence length="155" mass="16183">MVALPAQAAGPDAPLGGEASANADGTVHFSWNAAPGASGYRLQWSENPEFATGTVKTVDTYALDYITTSLPVVGDETDLYWRVASTTGSGSALTVSEPTEASLLVVGHDVTPQPIGPGAEDVRGIVEYPDATVFSWEPVPGAIRYQARVHVGDPR</sequence>
<feature type="region of interest" description="Disordered" evidence="1">
    <location>
        <begin position="1"/>
        <end position="21"/>
    </location>
</feature>
<dbReference type="InterPro" id="IPR013783">
    <property type="entry name" value="Ig-like_fold"/>
</dbReference>
<accession>A0ABQ6IIF1</accession>
<reference evidence="3" key="1">
    <citation type="journal article" date="2019" name="Int. J. Syst. Evol. Microbiol.">
        <title>The Global Catalogue of Microorganisms (GCM) 10K type strain sequencing project: providing services to taxonomists for standard genome sequencing and annotation.</title>
        <authorList>
            <consortium name="The Broad Institute Genomics Platform"/>
            <consortium name="The Broad Institute Genome Sequencing Center for Infectious Disease"/>
            <person name="Wu L."/>
            <person name="Ma J."/>
        </authorList>
    </citation>
    <scope>NUCLEOTIDE SEQUENCE [LARGE SCALE GENOMIC DNA]</scope>
    <source>
        <strain evidence="3">NBRC 112299</strain>
    </source>
</reference>
<organism evidence="2 3">
    <name type="scientific">Demequina litorisediminis</name>
    <dbReference type="NCBI Taxonomy" id="1849022"/>
    <lineage>
        <taxon>Bacteria</taxon>
        <taxon>Bacillati</taxon>
        <taxon>Actinomycetota</taxon>
        <taxon>Actinomycetes</taxon>
        <taxon>Micrococcales</taxon>
        <taxon>Demequinaceae</taxon>
        <taxon>Demequina</taxon>
    </lineage>
</organism>
<dbReference type="EMBL" id="BSUN01000001">
    <property type="protein sequence ID" value="GMA37692.1"/>
    <property type="molecule type" value="Genomic_DNA"/>
</dbReference>
<dbReference type="InterPro" id="IPR036116">
    <property type="entry name" value="FN3_sf"/>
</dbReference>
<comment type="caution">
    <text evidence="2">The sequence shown here is derived from an EMBL/GenBank/DDBJ whole genome shotgun (WGS) entry which is preliminary data.</text>
</comment>
<protein>
    <recommendedName>
        <fullName evidence="4">Fibronectin type-III domain-containing protein</fullName>
    </recommendedName>
</protein>
<keyword evidence="3" id="KW-1185">Reference proteome</keyword>
<evidence type="ECO:0000256" key="1">
    <source>
        <dbReference type="SAM" id="MobiDB-lite"/>
    </source>
</evidence>
<dbReference type="Gene3D" id="2.60.40.10">
    <property type="entry name" value="Immunoglobulins"/>
    <property type="match status" value="1"/>
</dbReference>
<evidence type="ECO:0000313" key="3">
    <source>
        <dbReference type="Proteomes" id="UP001157125"/>
    </source>
</evidence>
<proteinExistence type="predicted"/>
<dbReference type="SUPFAM" id="SSF49265">
    <property type="entry name" value="Fibronectin type III"/>
    <property type="match status" value="1"/>
</dbReference>
<dbReference type="Proteomes" id="UP001157125">
    <property type="component" value="Unassembled WGS sequence"/>
</dbReference>
<evidence type="ECO:0000313" key="2">
    <source>
        <dbReference type="EMBL" id="GMA37692.1"/>
    </source>
</evidence>
<name>A0ABQ6IIF1_9MICO</name>
<evidence type="ECO:0008006" key="4">
    <source>
        <dbReference type="Google" id="ProtNLM"/>
    </source>
</evidence>
<gene>
    <name evidence="2" type="ORF">GCM10025876_38960</name>
</gene>